<feature type="transmembrane region" description="Helical" evidence="1">
    <location>
        <begin position="40"/>
        <end position="59"/>
    </location>
</feature>
<keyword evidence="1" id="KW-0472">Membrane</keyword>
<feature type="transmembrane region" description="Helical" evidence="1">
    <location>
        <begin position="79"/>
        <end position="98"/>
    </location>
</feature>
<gene>
    <name evidence="3" type="ORF">B1812_01330</name>
</gene>
<dbReference type="InterPro" id="IPR002656">
    <property type="entry name" value="Acyl_transf_3_dom"/>
</dbReference>
<proteinExistence type="predicted"/>
<feature type="transmembrane region" description="Helical" evidence="1">
    <location>
        <begin position="6"/>
        <end position="28"/>
    </location>
</feature>
<dbReference type="EMBL" id="CP019948">
    <property type="protein sequence ID" value="ARN79938.1"/>
    <property type="molecule type" value="Genomic_DNA"/>
</dbReference>
<feature type="transmembrane region" description="Helical" evidence="1">
    <location>
        <begin position="139"/>
        <end position="156"/>
    </location>
</feature>
<dbReference type="PANTHER" id="PTHR23028:SF134">
    <property type="entry name" value="PUTATIVE (AFU_ORTHOLOGUE AFUA_4G08520)-RELATED"/>
    <property type="match status" value="1"/>
</dbReference>
<name>A0A1W6MQS2_9HYPH</name>
<dbReference type="AlphaFoldDB" id="A0A1W6MQS2"/>
<keyword evidence="1" id="KW-1133">Transmembrane helix</keyword>
<accession>A0A1W6MQS2</accession>
<feature type="transmembrane region" description="Helical" evidence="1">
    <location>
        <begin position="194"/>
        <end position="211"/>
    </location>
</feature>
<feature type="transmembrane region" description="Helical" evidence="1">
    <location>
        <begin position="223"/>
        <end position="241"/>
    </location>
</feature>
<organism evidence="3 4">
    <name type="scientific">Methylocystis bryophila</name>
    <dbReference type="NCBI Taxonomy" id="655015"/>
    <lineage>
        <taxon>Bacteria</taxon>
        <taxon>Pseudomonadati</taxon>
        <taxon>Pseudomonadota</taxon>
        <taxon>Alphaproteobacteria</taxon>
        <taxon>Hyphomicrobiales</taxon>
        <taxon>Methylocystaceae</taxon>
        <taxon>Methylocystis</taxon>
    </lineage>
</organism>
<reference evidence="3 4" key="1">
    <citation type="submission" date="2017-02" db="EMBL/GenBank/DDBJ databases">
        <authorList>
            <person name="Peterson S.W."/>
        </authorList>
    </citation>
    <scope>NUCLEOTIDE SEQUENCE [LARGE SCALE GENOMIC DNA]</scope>
    <source>
        <strain evidence="3 4">S285</strain>
    </source>
</reference>
<feature type="transmembrane region" description="Helical" evidence="1">
    <location>
        <begin position="278"/>
        <end position="298"/>
    </location>
</feature>
<dbReference type="RefSeq" id="WP_158658530.1">
    <property type="nucleotide sequence ID" value="NZ_AP027149.1"/>
</dbReference>
<evidence type="ECO:0000256" key="1">
    <source>
        <dbReference type="SAM" id="Phobius"/>
    </source>
</evidence>
<keyword evidence="1" id="KW-0812">Transmembrane</keyword>
<dbReference type="InterPro" id="IPR050879">
    <property type="entry name" value="Acyltransferase_3"/>
</dbReference>
<feature type="transmembrane region" description="Helical" evidence="1">
    <location>
        <begin position="163"/>
        <end position="188"/>
    </location>
</feature>
<feature type="transmembrane region" description="Helical" evidence="1">
    <location>
        <begin position="247"/>
        <end position="266"/>
    </location>
</feature>
<evidence type="ECO:0000313" key="4">
    <source>
        <dbReference type="Proteomes" id="UP000193978"/>
    </source>
</evidence>
<sequence length="403" mass="44325">MAQHSKVTFTGLDVLRGVAAISVVIFHARRTDISWLMPNGWMAVDLFFVMSGFVIAHAYEYRISDLGLFGFMRLRLIRFYPLYALGLCIGLLRQFILFFAGSHELSSTEIAISSFAALLFLPALPSATSDAIAPLNGPSWSLILEFWVNALYALFFRFMTTRILCTIVILAGASLVFSTISGAGLLGGPHWRDLAIGLGRVLYSFPLGVLIYRNRTRFVNSQLFGMIAIAATVMCFMLPFGDTYNCIFILFMSPVIVIFASGCVIFATVSDYCATMSYYIYAVHLPALMIVVGIANRAGISSAAASFVLIIGLLVTATSVDKYFDRPLRRRMLGLRFPRSPRLIFYGVGRRDKPEHQAGSDVLRNQGAAKEKIDLVGVLQDGPPAVVAQGDMRQETHAAPPRA</sequence>
<dbReference type="Pfam" id="PF01757">
    <property type="entry name" value="Acyl_transf_3"/>
    <property type="match status" value="1"/>
</dbReference>
<feature type="transmembrane region" description="Helical" evidence="1">
    <location>
        <begin position="304"/>
        <end position="324"/>
    </location>
</feature>
<dbReference type="KEGG" id="mbry:B1812_01330"/>
<protein>
    <recommendedName>
        <fullName evidence="2">Acyltransferase 3 domain-containing protein</fullName>
    </recommendedName>
</protein>
<keyword evidence="4" id="KW-1185">Reference proteome</keyword>
<dbReference type="PANTHER" id="PTHR23028">
    <property type="entry name" value="ACETYLTRANSFERASE"/>
    <property type="match status" value="1"/>
</dbReference>
<dbReference type="OrthoDB" id="9796461at2"/>
<dbReference type="GO" id="GO:0016747">
    <property type="term" value="F:acyltransferase activity, transferring groups other than amino-acyl groups"/>
    <property type="evidence" value="ECO:0007669"/>
    <property type="project" value="InterPro"/>
</dbReference>
<feature type="domain" description="Acyltransferase 3" evidence="2">
    <location>
        <begin position="10"/>
        <end position="316"/>
    </location>
</feature>
<evidence type="ECO:0000313" key="3">
    <source>
        <dbReference type="EMBL" id="ARN79938.1"/>
    </source>
</evidence>
<evidence type="ECO:0000259" key="2">
    <source>
        <dbReference type="Pfam" id="PF01757"/>
    </source>
</evidence>
<dbReference type="STRING" id="655015.B1812_01330"/>
<dbReference type="Proteomes" id="UP000193978">
    <property type="component" value="Chromosome"/>
</dbReference>